<organism evidence="1 2">
    <name type="scientific">Diplocarpon rosae</name>
    <dbReference type="NCBI Taxonomy" id="946125"/>
    <lineage>
        <taxon>Eukaryota</taxon>
        <taxon>Fungi</taxon>
        <taxon>Dikarya</taxon>
        <taxon>Ascomycota</taxon>
        <taxon>Pezizomycotina</taxon>
        <taxon>Leotiomycetes</taxon>
        <taxon>Helotiales</taxon>
        <taxon>Drepanopezizaceae</taxon>
        <taxon>Diplocarpon</taxon>
    </lineage>
</organism>
<reference evidence="1" key="1">
    <citation type="submission" date="2023-06" db="EMBL/GenBank/DDBJ databases">
        <title>Draft genome of Marssonina rosae.</title>
        <authorList>
            <person name="Cheng Q."/>
        </authorList>
    </citation>
    <scope>NUCLEOTIDE SEQUENCE</scope>
    <source>
        <strain evidence="1">R4</strain>
    </source>
</reference>
<name>A0AAD9SXP9_9HELO</name>
<comment type="caution">
    <text evidence="1">The sequence shown here is derived from an EMBL/GenBank/DDBJ whole genome shotgun (WGS) entry which is preliminary data.</text>
</comment>
<keyword evidence="2" id="KW-1185">Reference proteome</keyword>
<gene>
    <name evidence="1" type="ORF">QTJ16_004998</name>
</gene>
<dbReference type="Gene3D" id="3.90.550.10">
    <property type="entry name" value="Spore Coat Polysaccharide Biosynthesis Protein SpsA, Chain A"/>
    <property type="match status" value="1"/>
</dbReference>
<dbReference type="InterPro" id="IPR050587">
    <property type="entry name" value="GNT1/Glycosyltrans_8"/>
</dbReference>
<dbReference type="Proteomes" id="UP001285354">
    <property type="component" value="Unassembled WGS sequence"/>
</dbReference>
<dbReference type="PANTHER" id="PTHR11183">
    <property type="entry name" value="GLYCOGENIN SUBFAMILY MEMBER"/>
    <property type="match status" value="1"/>
</dbReference>
<dbReference type="InterPro" id="IPR029044">
    <property type="entry name" value="Nucleotide-diphossugar_trans"/>
</dbReference>
<accession>A0AAD9SXP9</accession>
<sequence length="349" mass="39528">MADSARVTESRRVWTTLITNTKYLSGLLTLDYSLKKHNSKYPLIALYTDAFPASGHAALKARGIPAQKVDYLLPQAGKDYSNEPRFYDCWTKLTPFSLVQYDRVVQLDSDMLVRQNMDELMEMELDGPELGGTGKKVFAAGHACVCNPLQKAHYPKDWCAPYSPVQVSPWNRRWGKKRKKNELCTDADVHLRVPENCAFTSQHTTPDIAQTIGPDPSVGPLGFMNGGLQVVNPSKAVYDQILAHMESDAVIDMDFADQSLLSELYVGRWVPLPYIYNALKTLRWEGVHSEIWRDDKVKNVHYILAPKPWDEMDAEGRNTSTDPTHVWWVDANNERLALEKEKGLPKDGF</sequence>
<dbReference type="CDD" id="cd02537">
    <property type="entry name" value="GT8_Glycogenin"/>
    <property type="match status" value="1"/>
</dbReference>
<protein>
    <recommendedName>
        <fullName evidence="3">Glycosyltransferase family 8 protein</fullName>
    </recommendedName>
</protein>
<proteinExistence type="predicted"/>
<dbReference type="GO" id="GO:0016757">
    <property type="term" value="F:glycosyltransferase activity"/>
    <property type="evidence" value="ECO:0007669"/>
    <property type="project" value="InterPro"/>
</dbReference>
<evidence type="ECO:0000313" key="2">
    <source>
        <dbReference type="Proteomes" id="UP001285354"/>
    </source>
</evidence>
<dbReference type="EMBL" id="JAUBYV010000007">
    <property type="protein sequence ID" value="KAK2625686.1"/>
    <property type="molecule type" value="Genomic_DNA"/>
</dbReference>
<evidence type="ECO:0000313" key="1">
    <source>
        <dbReference type="EMBL" id="KAK2625686.1"/>
    </source>
</evidence>
<evidence type="ECO:0008006" key="3">
    <source>
        <dbReference type="Google" id="ProtNLM"/>
    </source>
</evidence>
<dbReference type="AlphaFoldDB" id="A0AAD9SXP9"/>
<dbReference type="InterPro" id="IPR002495">
    <property type="entry name" value="Glyco_trans_8"/>
</dbReference>
<dbReference type="Pfam" id="PF01501">
    <property type="entry name" value="Glyco_transf_8"/>
    <property type="match status" value="1"/>
</dbReference>
<dbReference type="SUPFAM" id="SSF53448">
    <property type="entry name" value="Nucleotide-diphospho-sugar transferases"/>
    <property type="match status" value="1"/>
</dbReference>